<dbReference type="OrthoDB" id="6329284at2759"/>
<gene>
    <name evidence="1" type="ORF">RFI_08317</name>
</gene>
<evidence type="ECO:0000313" key="1">
    <source>
        <dbReference type="EMBL" id="ETO28810.1"/>
    </source>
</evidence>
<keyword evidence="2" id="KW-1185">Reference proteome</keyword>
<dbReference type="NCBIfam" id="NF038261">
    <property type="entry name" value="rhodoquin_RquA"/>
    <property type="match status" value="1"/>
</dbReference>
<dbReference type="EMBL" id="ASPP01006448">
    <property type="protein sequence ID" value="ETO28810.1"/>
    <property type="molecule type" value="Genomic_DNA"/>
</dbReference>
<dbReference type="SUPFAM" id="SSF53335">
    <property type="entry name" value="S-adenosyl-L-methionine-dependent methyltransferases"/>
    <property type="match status" value="1"/>
</dbReference>
<keyword evidence="1" id="KW-0808">Transferase</keyword>
<dbReference type="InterPro" id="IPR029063">
    <property type="entry name" value="SAM-dependent_MTases_sf"/>
</dbReference>
<reference evidence="1 2" key="1">
    <citation type="journal article" date="2013" name="Curr. Biol.">
        <title>The Genome of the Foraminiferan Reticulomyxa filosa.</title>
        <authorList>
            <person name="Glockner G."/>
            <person name="Hulsmann N."/>
            <person name="Schleicher M."/>
            <person name="Noegel A.A."/>
            <person name="Eichinger L."/>
            <person name="Gallinger C."/>
            <person name="Pawlowski J."/>
            <person name="Sierra R."/>
            <person name="Euteneuer U."/>
            <person name="Pillet L."/>
            <person name="Moustafa A."/>
            <person name="Platzer M."/>
            <person name="Groth M."/>
            <person name="Szafranski K."/>
            <person name="Schliwa M."/>
        </authorList>
    </citation>
    <scope>NUCLEOTIDE SEQUENCE [LARGE SCALE GENOMIC DNA]</scope>
</reference>
<comment type="caution">
    <text evidence="1">The sequence shown here is derived from an EMBL/GenBank/DDBJ whole genome shotgun (WGS) entry which is preliminary data.</text>
</comment>
<dbReference type="GO" id="GO:0032259">
    <property type="term" value="P:methylation"/>
    <property type="evidence" value="ECO:0007669"/>
    <property type="project" value="UniProtKB-KW"/>
</dbReference>
<evidence type="ECO:0000313" key="2">
    <source>
        <dbReference type="Proteomes" id="UP000023152"/>
    </source>
</evidence>
<proteinExistence type="predicted"/>
<organism evidence="1 2">
    <name type="scientific">Reticulomyxa filosa</name>
    <dbReference type="NCBI Taxonomy" id="46433"/>
    <lineage>
        <taxon>Eukaryota</taxon>
        <taxon>Sar</taxon>
        <taxon>Rhizaria</taxon>
        <taxon>Retaria</taxon>
        <taxon>Foraminifera</taxon>
        <taxon>Monothalamids</taxon>
        <taxon>Reticulomyxidae</taxon>
        <taxon>Reticulomyxa</taxon>
    </lineage>
</organism>
<protein>
    <submittedName>
        <fullName evidence="1">Methyltransferase</fullName>
    </submittedName>
</protein>
<keyword evidence="1" id="KW-0489">Methyltransferase</keyword>
<dbReference type="GO" id="GO:0008168">
    <property type="term" value="F:methyltransferase activity"/>
    <property type="evidence" value="ECO:0007669"/>
    <property type="project" value="UniProtKB-KW"/>
</dbReference>
<dbReference type="Gene3D" id="3.40.50.150">
    <property type="entry name" value="Vaccinia Virus protein VP39"/>
    <property type="match status" value="1"/>
</dbReference>
<name>X6NR71_RETFI</name>
<sequence length="344" mass="40560">MSLGRCSKVVTRELHCKRQESRIHTTSLSPVGVTIKVPKQTDFVDAGVRLICQGRTHCDPDQDSNMTHWEQDIIPEYLHHTYWWAYLHPQAVRFWERQWLVNLILWGNFNALREEALRHVQDHFLNGESGTKNILQIACVYGNLSEHLVSKILLNRNNKQQSTSDSKYNYHIVDIAPIQLKNTFEKLAYRIERLNPKTLTVNKNDYNRSSVDILLDQQNSSQLSFETGSMDCVLLFFLLHEQPLDVRVKTLNEAIRVMKDELIIVDYHQPVHRLNPWKYFMKQVLTRLEPFAMDLWNHDISQWIDPHYRSQVHIAEKKLYFDGLYQKVVIRKIEQKDTSDHSTA</sequence>
<dbReference type="Proteomes" id="UP000023152">
    <property type="component" value="Unassembled WGS sequence"/>
</dbReference>
<dbReference type="AlphaFoldDB" id="X6NR71"/>
<dbReference type="OMA" id="CFFLLHE"/>
<accession>X6NR71</accession>